<organism evidence="4 5">
    <name type="scientific">Salmonirosea aquatica</name>
    <dbReference type="NCBI Taxonomy" id="2654236"/>
    <lineage>
        <taxon>Bacteria</taxon>
        <taxon>Pseudomonadati</taxon>
        <taxon>Bacteroidota</taxon>
        <taxon>Cytophagia</taxon>
        <taxon>Cytophagales</taxon>
        <taxon>Spirosomataceae</taxon>
        <taxon>Salmonirosea</taxon>
    </lineage>
</organism>
<accession>A0A7C9FYV3</accession>
<evidence type="ECO:0000313" key="4">
    <source>
        <dbReference type="EMBL" id="MPR33228.1"/>
    </source>
</evidence>
<proteinExistence type="predicted"/>
<feature type="compositionally biased region" description="Low complexity" evidence="1">
    <location>
        <begin position="33"/>
        <end position="51"/>
    </location>
</feature>
<feature type="domain" description="Ig-like" evidence="3">
    <location>
        <begin position="588"/>
        <end position="681"/>
    </location>
</feature>
<evidence type="ECO:0000259" key="3">
    <source>
        <dbReference type="PROSITE" id="PS50835"/>
    </source>
</evidence>
<feature type="compositionally biased region" description="Gly residues" evidence="1">
    <location>
        <begin position="527"/>
        <end position="544"/>
    </location>
</feature>
<feature type="region of interest" description="Disordered" evidence="1">
    <location>
        <begin position="32"/>
        <end position="60"/>
    </location>
</feature>
<dbReference type="PROSITE" id="PS50835">
    <property type="entry name" value="IG_LIKE"/>
    <property type="match status" value="1"/>
</dbReference>
<dbReference type="Proteomes" id="UP000479293">
    <property type="component" value="Unassembled WGS sequence"/>
</dbReference>
<dbReference type="NCBIfam" id="TIGR04183">
    <property type="entry name" value="Por_Secre_tail"/>
    <property type="match status" value="1"/>
</dbReference>
<dbReference type="RefSeq" id="WP_152758315.1">
    <property type="nucleotide sequence ID" value="NZ_WHLY01000002.1"/>
</dbReference>
<keyword evidence="5" id="KW-1185">Reference proteome</keyword>
<dbReference type="InterPro" id="IPR007110">
    <property type="entry name" value="Ig-like_dom"/>
</dbReference>
<name>A0A7C9FYV3_9BACT</name>
<keyword evidence="2" id="KW-0732">Signal</keyword>
<feature type="signal peptide" evidence="2">
    <location>
        <begin position="1"/>
        <end position="21"/>
    </location>
</feature>
<dbReference type="InterPro" id="IPR026444">
    <property type="entry name" value="Secre_tail"/>
</dbReference>
<dbReference type="AlphaFoldDB" id="A0A7C9FYV3"/>
<feature type="compositionally biased region" description="Low complexity" evidence="1">
    <location>
        <begin position="180"/>
        <end position="189"/>
    </location>
</feature>
<gene>
    <name evidence="4" type="ORF">GBK04_07615</name>
</gene>
<dbReference type="EMBL" id="WHLY01000002">
    <property type="protein sequence ID" value="MPR33228.1"/>
    <property type="molecule type" value="Genomic_DNA"/>
</dbReference>
<feature type="compositionally biased region" description="Gly residues" evidence="1">
    <location>
        <begin position="447"/>
        <end position="485"/>
    </location>
</feature>
<protein>
    <submittedName>
        <fullName evidence="4">T9SS type A sorting domain-containing protein</fullName>
    </submittedName>
</protein>
<feature type="region of interest" description="Disordered" evidence="1">
    <location>
        <begin position="527"/>
        <end position="554"/>
    </location>
</feature>
<feature type="region of interest" description="Disordered" evidence="1">
    <location>
        <begin position="172"/>
        <end position="214"/>
    </location>
</feature>
<comment type="caution">
    <text evidence="4">The sequence shown here is derived from an EMBL/GenBank/DDBJ whole genome shotgun (WGS) entry which is preliminary data.</text>
</comment>
<feature type="chain" id="PRO_5028935129" evidence="2">
    <location>
        <begin position="22"/>
        <end position="981"/>
    </location>
</feature>
<evidence type="ECO:0000313" key="5">
    <source>
        <dbReference type="Proteomes" id="UP000479293"/>
    </source>
</evidence>
<feature type="compositionally biased region" description="Gly residues" evidence="1">
    <location>
        <begin position="190"/>
        <end position="214"/>
    </location>
</feature>
<feature type="region of interest" description="Disordered" evidence="1">
    <location>
        <begin position="432"/>
        <end position="485"/>
    </location>
</feature>
<dbReference type="Pfam" id="PF18962">
    <property type="entry name" value="Por_Secre_tail"/>
    <property type="match status" value="1"/>
</dbReference>
<reference evidence="4 5" key="1">
    <citation type="submission" date="2019-10" db="EMBL/GenBank/DDBJ databases">
        <title>Draft Genome Sequence of Cytophagaceae sp. SJW1-29.</title>
        <authorList>
            <person name="Choi A."/>
        </authorList>
    </citation>
    <scope>NUCLEOTIDE SEQUENCE [LARGE SCALE GENOMIC DNA]</scope>
    <source>
        <strain evidence="4 5">SJW1-29</strain>
    </source>
</reference>
<sequence>MKKHYLIVVMLLALVAPWAGYGQPLPTLAKQLSSKNNRTSSTSRNMTTGTGIVPEGTQTDTKSYNDSGEYKYAVPGCGMLTLTARGADGATSINPGGSGATLTADFPVLAGDTLFLIVGHEGGGLWQGNSGGGSGGGGTGVVLIRGGVSTLLMVAAGGGGAGFSNDQNYGSGKGASANDGTPRGGTSSPQGGGGGGGFIIPGGGSKGGKAGRVSGGAEGGTGYNSTGNAFRGGFGFGGGGAASYGGNENGGGGGGGYGGGDAGANYAGGQGGTSFVQTVGVAPASNIDRKNGTDGRGNFIRGSVQLIYSSSNLPTACPDYTQSFKDSGNHKYAVPGCGILTLTARGADGATSINNGGSGATLRADFAVQKGDTLLLVVGHEGNGQYAADERGNRSGGGSGGGGTGVVLIRQGISSPLLVAAGGGGGGFASSEEFGRGKGASAADGTAQGGNSTGRSGGGGGGFNASGGGGTKGGEAGTLTGGGQGGTDYNNSSGYEYTFRGGFGFGAGGAGKYDYSRSNKGGGGGGGGYGGGSGGQNSDGGSGGISFVQTTGPVPANNIMRQDGLDGVGDFIRGSVQLSLKLSEVQPPELATASGDPRVPAGQQSATVCQNSGNVTFLASGCDGGTINWTGDNNSNGTGNIVASSANMGTVVYSATCTAGGLTSCPVSVSVTTVASPVTLTPTVTPVSCQGGSNGKVSLLVGNGTAPFTYSNDGGTNYGSPTHDNPFAFTGLSAGTYQFRVKDAKGCASPVQSATVTEPTVVTVSISGNTSVVYGYGSNCTTLTASATGGTGPKTFQWTAGTSSTNTTVNVCPTTTTTYTVLATDQNGCTGEKSVTVMVLDVRCGYGGVKMCLGGRELCLAQYLVPTYLRFGATLGDCNTSVPSRIGYEEQPSEPVLSLSLKAYPNPTTSALTVEVSGPVAGAAQLDVLDVAGRPVQQRVEKLSEGMNRVEFNLGGQAQGTYLLRCRDALGRQAVVRVQKH</sequence>
<evidence type="ECO:0000256" key="2">
    <source>
        <dbReference type="SAM" id="SignalP"/>
    </source>
</evidence>
<evidence type="ECO:0000256" key="1">
    <source>
        <dbReference type="SAM" id="MobiDB-lite"/>
    </source>
</evidence>